<dbReference type="RefSeq" id="XP_034256108.1">
    <property type="nucleotide sequence ID" value="XM_034400217.1"/>
</dbReference>
<organism evidence="8">
    <name type="scientific">Thrips palmi</name>
    <name type="common">Melon thrips</name>
    <dbReference type="NCBI Taxonomy" id="161013"/>
    <lineage>
        <taxon>Eukaryota</taxon>
        <taxon>Metazoa</taxon>
        <taxon>Ecdysozoa</taxon>
        <taxon>Arthropoda</taxon>
        <taxon>Hexapoda</taxon>
        <taxon>Insecta</taxon>
        <taxon>Pterygota</taxon>
        <taxon>Neoptera</taxon>
        <taxon>Paraneoptera</taxon>
        <taxon>Thysanoptera</taxon>
        <taxon>Terebrantia</taxon>
        <taxon>Thripoidea</taxon>
        <taxon>Thripidae</taxon>
        <taxon>Thrips</taxon>
    </lineage>
</organism>
<sequence length="454" mass="50359">MSQQIPRKCLENNALLCLCGAVCVLFWILCAQGFQVNKMDQEFCLRWNNHPTNLTDVLSDLLQREALVDVTLACDGKTFKAHQTILSACSPYFENIFLQNKVPHPIIFLRDVDYREMKALLHFMYKGEVNVSQNLLPMFLKTAEALQVRGLTDSYNARRPEESTSRGTNSRGSTPVRSVEVRNDTPPPEKTRKRKLSSSGDLSISGAGPSERFHSNAQPSPQMSFKTSPSLLSTSAPVLPSPTEVDDVLDVSPPPHQSAAPIKQELDDFHGMPSVGAGALFNPDDLSNMSQHGLDASDAEGGGSAADSLDALDDQPMQHRYRPLDRARPQARTSYKSSSYKDMFERVPPQTVQDREKWRCRQCGKEVSNPWHHSHTHRQERFYCPQCGNSYNRIDSLKAHYRSAHTGPGTLGPGLHLQPPPQHPALPLAPPLPMAPPHSAHGTPHGTPPNHNSH</sequence>
<dbReference type="GO" id="GO:0008270">
    <property type="term" value="F:zinc ion binding"/>
    <property type="evidence" value="ECO:0007669"/>
    <property type="project" value="UniProtKB-KW"/>
</dbReference>
<evidence type="ECO:0000313" key="7">
    <source>
        <dbReference type="Proteomes" id="UP000515158"/>
    </source>
</evidence>
<dbReference type="AlphaFoldDB" id="A0A6P9AD02"/>
<reference evidence="8" key="1">
    <citation type="submission" date="2025-08" db="UniProtKB">
        <authorList>
            <consortium name="RefSeq"/>
        </authorList>
    </citation>
    <scope>IDENTIFICATION</scope>
    <source>
        <tissue evidence="8">Total insect</tissue>
    </source>
</reference>
<keyword evidence="3" id="KW-0862">Zinc</keyword>
<dbReference type="InterPro" id="IPR051095">
    <property type="entry name" value="Dros_DevTransReg"/>
</dbReference>
<evidence type="ECO:0000313" key="8">
    <source>
        <dbReference type="RefSeq" id="XP_034256108.1"/>
    </source>
</evidence>
<evidence type="ECO:0000256" key="4">
    <source>
        <dbReference type="SAM" id="MobiDB-lite"/>
    </source>
</evidence>
<evidence type="ECO:0000256" key="2">
    <source>
        <dbReference type="ARBA" id="ARBA00023242"/>
    </source>
</evidence>
<dbReference type="InterPro" id="IPR036236">
    <property type="entry name" value="Znf_C2H2_sf"/>
</dbReference>
<dbReference type="SUPFAM" id="SSF57667">
    <property type="entry name" value="beta-beta-alpha zinc fingers"/>
    <property type="match status" value="1"/>
</dbReference>
<dbReference type="Gene3D" id="3.30.160.60">
    <property type="entry name" value="Classic Zinc Finger"/>
    <property type="match status" value="1"/>
</dbReference>
<dbReference type="GO" id="GO:0003006">
    <property type="term" value="P:developmental process involved in reproduction"/>
    <property type="evidence" value="ECO:0007669"/>
    <property type="project" value="UniProtKB-ARBA"/>
</dbReference>
<dbReference type="GeneID" id="117654068"/>
<dbReference type="GO" id="GO:0048513">
    <property type="term" value="P:animal organ development"/>
    <property type="evidence" value="ECO:0007669"/>
    <property type="project" value="UniProtKB-ARBA"/>
</dbReference>
<dbReference type="InterPro" id="IPR013087">
    <property type="entry name" value="Znf_C2H2_type"/>
</dbReference>
<dbReference type="SMART" id="SM00225">
    <property type="entry name" value="BTB"/>
    <property type="match status" value="1"/>
</dbReference>
<feature type="domain" description="BTB" evidence="5">
    <location>
        <begin position="68"/>
        <end position="133"/>
    </location>
</feature>
<dbReference type="PROSITE" id="PS50097">
    <property type="entry name" value="BTB"/>
    <property type="match status" value="1"/>
</dbReference>
<dbReference type="InterPro" id="IPR011333">
    <property type="entry name" value="SKP1/BTB/POZ_sf"/>
</dbReference>
<keyword evidence="7" id="KW-1185">Reference proteome</keyword>
<evidence type="ECO:0000259" key="5">
    <source>
        <dbReference type="PROSITE" id="PS50097"/>
    </source>
</evidence>
<proteinExistence type="predicted"/>
<dbReference type="OrthoDB" id="5560627at2759"/>
<feature type="compositionally biased region" description="Pro residues" evidence="4">
    <location>
        <begin position="418"/>
        <end position="436"/>
    </location>
</feature>
<dbReference type="FunFam" id="3.30.710.10:FF:000138">
    <property type="entry name" value="Fruitless, isoform N"/>
    <property type="match status" value="1"/>
</dbReference>
<accession>A0A6P9AD02</accession>
<evidence type="ECO:0000256" key="1">
    <source>
        <dbReference type="ARBA" id="ARBA00004123"/>
    </source>
</evidence>
<keyword evidence="3" id="KW-0863">Zinc-finger</keyword>
<comment type="subcellular location">
    <subcellularLocation>
        <location evidence="1">Nucleus</location>
    </subcellularLocation>
</comment>
<dbReference type="Proteomes" id="UP000515158">
    <property type="component" value="Unplaced"/>
</dbReference>
<dbReference type="Gene3D" id="3.30.710.10">
    <property type="entry name" value="Potassium Channel Kv1.1, Chain A"/>
    <property type="match status" value="1"/>
</dbReference>
<dbReference type="GO" id="GO:0005634">
    <property type="term" value="C:nucleus"/>
    <property type="evidence" value="ECO:0007669"/>
    <property type="project" value="UniProtKB-SubCell"/>
</dbReference>
<dbReference type="PANTHER" id="PTHR23110">
    <property type="entry name" value="BTB DOMAIN TRANSCRIPTION FACTOR"/>
    <property type="match status" value="1"/>
</dbReference>
<feature type="compositionally biased region" description="Polar residues" evidence="4">
    <location>
        <begin position="215"/>
        <end position="236"/>
    </location>
</feature>
<keyword evidence="3" id="KW-0479">Metal-binding</keyword>
<feature type="compositionally biased region" description="Low complexity" evidence="4">
    <location>
        <begin position="404"/>
        <end position="417"/>
    </location>
</feature>
<evidence type="ECO:0000256" key="3">
    <source>
        <dbReference type="PROSITE-ProRule" id="PRU00042"/>
    </source>
</evidence>
<feature type="region of interest" description="Disordered" evidence="4">
    <location>
        <begin position="154"/>
        <end position="314"/>
    </location>
</feature>
<dbReference type="InterPro" id="IPR000210">
    <property type="entry name" value="BTB/POZ_dom"/>
</dbReference>
<dbReference type="GO" id="GO:0048666">
    <property type="term" value="P:neuron development"/>
    <property type="evidence" value="ECO:0007669"/>
    <property type="project" value="UniProtKB-ARBA"/>
</dbReference>
<dbReference type="Pfam" id="PF00651">
    <property type="entry name" value="BTB"/>
    <property type="match status" value="1"/>
</dbReference>
<feature type="domain" description="C2H2-type" evidence="6">
    <location>
        <begin position="382"/>
        <end position="410"/>
    </location>
</feature>
<dbReference type="PROSITE" id="PS00028">
    <property type="entry name" value="ZINC_FINGER_C2H2_1"/>
    <property type="match status" value="1"/>
</dbReference>
<dbReference type="PROSITE" id="PS50157">
    <property type="entry name" value="ZINC_FINGER_C2H2_2"/>
    <property type="match status" value="1"/>
</dbReference>
<feature type="region of interest" description="Disordered" evidence="4">
    <location>
        <begin position="403"/>
        <end position="454"/>
    </location>
</feature>
<evidence type="ECO:0000259" key="6">
    <source>
        <dbReference type="PROSITE" id="PS50157"/>
    </source>
</evidence>
<dbReference type="CDD" id="cd18315">
    <property type="entry name" value="BTB_POZ_BAB-like"/>
    <property type="match status" value="1"/>
</dbReference>
<dbReference type="PANTHER" id="PTHR23110:SF107">
    <property type="entry name" value="SEX DETERMINATION PROTEIN FRUITLESS"/>
    <property type="match status" value="1"/>
</dbReference>
<feature type="compositionally biased region" description="Basic and acidic residues" evidence="4">
    <location>
        <begin position="179"/>
        <end position="190"/>
    </location>
</feature>
<dbReference type="SUPFAM" id="SSF54695">
    <property type="entry name" value="POZ domain"/>
    <property type="match status" value="1"/>
</dbReference>
<gene>
    <name evidence="8" type="primary">LOC117654068</name>
</gene>
<keyword evidence="2" id="KW-0539">Nucleus</keyword>
<protein>
    <submittedName>
        <fullName evidence="8">Zinc finger and BTB domain-containing protein 17-like isoform X4</fullName>
    </submittedName>
</protein>
<name>A0A6P9AD02_THRPL</name>
<feature type="compositionally biased region" description="Low complexity" evidence="4">
    <location>
        <begin position="165"/>
        <end position="174"/>
    </location>
</feature>
<dbReference type="GO" id="GO:0006357">
    <property type="term" value="P:regulation of transcription by RNA polymerase II"/>
    <property type="evidence" value="ECO:0007669"/>
    <property type="project" value="TreeGrafter"/>
</dbReference>